<proteinExistence type="inferred from homology"/>
<evidence type="ECO:0000259" key="2">
    <source>
        <dbReference type="SMART" id="SM00382"/>
    </source>
</evidence>
<dbReference type="RefSeq" id="WP_388041549.1">
    <property type="nucleotide sequence ID" value="NZ_JBHUEK010000034.1"/>
</dbReference>
<dbReference type="InterPro" id="IPR050764">
    <property type="entry name" value="CbbQ/NirQ/NorQ/GpvN"/>
</dbReference>
<dbReference type="Pfam" id="PF07728">
    <property type="entry name" value="AAA_5"/>
    <property type="match status" value="1"/>
</dbReference>
<name>A0ABW4MY94_9BACI</name>
<dbReference type="Gene3D" id="3.40.50.300">
    <property type="entry name" value="P-loop containing nucleotide triphosphate hydrolases"/>
    <property type="match status" value="1"/>
</dbReference>
<evidence type="ECO:0000313" key="4">
    <source>
        <dbReference type="Proteomes" id="UP001597227"/>
    </source>
</evidence>
<evidence type="ECO:0000256" key="1">
    <source>
        <dbReference type="ARBA" id="ARBA00009417"/>
    </source>
</evidence>
<comment type="caution">
    <text evidence="3">The sequence shown here is derived from an EMBL/GenBank/DDBJ whole genome shotgun (WGS) entry which is preliminary data.</text>
</comment>
<protein>
    <submittedName>
        <fullName evidence="3">AAA family ATPase</fullName>
    </submittedName>
</protein>
<dbReference type="CDD" id="cd00009">
    <property type="entry name" value="AAA"/>
    <property type="match status" value="1"/>
</dbReference>
<keyword evidence="4" id="KW-1185">Reference proteome</keyword>
<feature type="domain" description="AAA+ ATPase" evidence="2">
    <location>
        <begin position="54"/>
        <end position="204"/>
    </location>
</feature>
<accession>A0ABW4MY94</accession>
<reference evidence="4" key="1">
    <citation type="journal article" date="2019" name="Int. J. Syst. Evol. Microbiol.">
        <title>The Global Catalogue of Microorganisms (GCM) 10K type strain sequencing project: providing services to taxonomists for standard genome sequencing and annotation.</title>
        <authorList>
            <consortium name="The Broad Institute Genomics Platform"/>
            <consortium name="The Broad Institute Genome Sequencing Center for Infectious Disease"/>
            <person name="Wu L."/>
            <person name="Ma J."/>
        </authorList>
    </citation>
    <scope>NUCLEOTIDE SEQUENCE [LARGE SCALE GENOMIC DNA]</scope>
    <source>
        <strain evidence="4">CCUG 15531</strain>
    </source>
</reference>
<comment type="similarity">
    <text evidence="1">Belongs to the CbbQ/NirQ/NorQ/GpvN family.</text>
</comment>
<dbReference type="PANTHER" id="PTHR42759:SF1">
    <property type="entry name" value="MAGNESIUM-CHELATASE SUBUNIT CHLD"/>
    <property type="match status" value="1"/>
</dbReference>
<dbReference type="InterPro" id="IPR001270">
    <property type="entry name" value="ClpA/B"/>
</dbReference>
<dbReference type="Proteomes" id="UP001597227">
    <property type="component" value="Unassembled WGS sequence"/>
</dbReference>
<dbReference type="PRINTS" id="PR00300">
    <property type="entry name" value="CLPPROTEASEA"/>
</dbReference>
<evidence type="ECO:0000313" key="3">
    <source>
        <dbReference type="EMBL" id="MFD1781400.1"/>
    </source>
</evidence>
<sequence>MTIQLEELKLPINLQAEISNRKNQVSGDELLIGKGGYTPSDINIIRDAIIALSIGKNVLLKGPTGSGKTKLAETISQLFQQPMYSINCSVDLDAEALLGYKTIQEHDGKMKIEFVSGPVINAMKKGYLLYIDEINMAKPETLPILNGVLDYRKMITNPFTAEVVRAENGFGVIAAINEGYVGTVPLNEALKNRFVVIEVPYIQGETLKEVLQAQTALKDENIINKFVSLSADLITQVRGGMLSEEAASIRALIDTCDLALYMPPLRAIERGIIEKLEDDREKAAVKNIAETLFE</sequence>
<dbReference type="SUPFAM" id="SSF52540">
    <property type="entry name" value="P-loop containing nucleoside triphosphate hydrolases"/>
    <property type="match status" value="1"/>
</dbReference>
<dbReference type="InterPro" id="IPR003593">
    <property type="entry name" value="AAA+_ATPase"/>
</dbReference>
<dbReference type="EMBL" id="JBHUEK010000034">
    <property type="protein sequence ID" value="MFD1781400.1"/>
    <property type="molecule type" value="Genomic_DNA"/>
</dbReference>
<dbReference type="InterPro" id="IPR011704">
    <property type="entry name" value="ATPase_dyneun-rel_AAA"/>
</dbReference>
<gene>
    <name evidence="3" type="ORF">ACFSFW_22400</name>
</gene>
<dbReference type="PANTHER" id="PTHR42759">
    <property type="entry name" value="MOXR FAMILY PROTEIN"/>
    <property type="match status" value="1"/>
</dbReference>
<dbReference type="InterPro" id="IPR027417">
    <property type="entry name" value="P-loop_NTPase"/>
</dbReference>
<dbReference type="SMART" id="SM00382">
    <property type="entry name" value="AAA"/>
    <property type="match status" value="1"/>
</dbReference>
<organism evidence="3 4">
    <name type="scientific">Fredinandcohnia salidurans</name>
    <dbReference type="NCBI Taxonomy" id="2595041"/>
    <lineage>
        <taxon>Bacteria</taxon>
        <taxon>Bacillati</taxon>
        <taxon>Bacillota</taxon>
        <taxon>Bacilli</taxon>
        <taxon>Bacillales</taxon>
        <taxon>Bacillaceae</taxon>
        <taxon>Fredinandcohnia</taxon>
    </lineage>
</organism>